<comment type="caution">
    <text evidence="2">The sequence shown here is derived from an EMBL/GenBank/DDBJ whole genome shotgun (WGS) entry which is preliminary data.</text>
</comment>
<dbReference type="AlphaFoldDB" id="A0A9X3CGR5"/>
<evidence type="ECO:0000313" key="3">
    <source>
        <dbReference type="Proteomes" id="UP001155586"/>
    </source>
</evidence>
<dbReference type="Gene3D" id="2.30.110.10">
    <property type="entry name" value="Electron Transport, Fmn-binding Protein, Chain A"/>
    <property type="match status" value="1"/>
</dbReference>
<keyword evidence="3" id="KW-1185">Reference proteome</keyword>
<dbReference type="SUPFAM" id="SSF50475">
    <property type="entry name" value="FMN-binding split barrel"/>
    <property type="match status" value="1"/>
</dbReference>
<proteinExistence type="predicted"/>
<reference evidence="2" key="1">
    <citation type="submission" date="2022-02" db="EMBL/GenBank/DDBJ databases">
        <title>Vibrio sp. nov., a new bacterium isolated from Bohai sea, China.</title>
        <authorList>
            <person name="Yuan Y."/>
        </authorList>
    </citation>
    <scope>NUCLEOTIDE SEQUENCE</scope>
    <source>
        <strain evidence="2">DBSS07</strain>
    </source>
</reference>
<dbReference type="RefSeq" id="WP_265688621.1">
    <property type="nucleotide sequence ID" value="NZ_JAKRRX010000115.1"/>
</dbReference>
<accession>A0A9X3CGR5</accession>
<feature type="domain" description="Pyridoxamine 5'-phosphate oxidase N-terminal" evidence="1">
    <location>
        <begin position="32"/>
        <end position="150"/>
    </location>
</feature>
<dbReference type="PANTHER" id="PTHR42815">
    <property type="entry name" value="FAD-BINDING, PUTATIVE (AFU_ORTHOLOGUE AFUA_6G07600)-RELATED"/>
    <property type="match status" value="1"/>
</dbReference>
<protein>
    <submittedName>
        <fullName evidence="2">Pyridoxamine 5'-phosphate oxidase family protein</fullName>
    </submittedName>
</protein>
<evidence type="ECO:0000313" key="2">
    <source>
        <dbReference type="EMBL" id="MCW8335446.1"/>
    </source>
</evidence>
<dbReference type="InterPro" id="IPR012349">
    <property type="entry name" value="Split_barrel_FMN-bd"/>
</dbReference>
<gene>
    <name evidence="2" type="ORF">MD483_16650</name>
</gene>
<sequence>MKELSSVEEIREIIGEPNPLAAKKIYASLNSRMQEFIKTSPLVMLSTVDELGFPTISPKGDQAGFVKVRDEQTLLLPELRGNKLAFSLQNIVSSNNKVGLIFLRPGTMETLRVHGSCTLVEGDICHQVAGTTHNALLVWEISVQNAYFHCGKPFLRSKVWDQSTYLEPMKISFGQEIAGNTGADEQFIRDTDFAVRGRYKTDL</sequence>
<dbReference type="PANTHER" id="PTHR42815:SF2">
    <property type="entry name" value="FAD-BINDING, PUTATIVE (AFU_ORTHOLOGUE AFUA_6G07600)-RELATED"/>
    <property type="match status" value="1"/>
</dbReference>
<dbReference type="InterPro" id="IPR011576">
    <property type="entry name" value="Pyridox_Oxase_N"/>
</dbReference>
<dbReference type="EMBL" id="JAKRRX010000115">
    <property type="protein sequence ID" value="MCW8335446.1"/>
    <property type="molecule type" value="Genomic_DNA"/>
</dbReference>
<dbReference type="Pfam" id="PF01243">
    <property type="entry name" value="PNPOx_N"/>
    <property type="match status" value="1"/>
</dbReference>
<evidence type="ECO:0000259" key="1">
    <source>
        <dbReference type="Pfam" id="PF01243"/>
    </source>
</evidence>
<organism evidence="2 3">
    <name type="scientific">Vibrio paucivorans</name>
    <dbReference type="NCBI Taxonomy" id="2829489"/>
    <lineage>
        <taxon>Bacteria</taxon>
        <taxon>Pseudomonadati</taxon>
        <taxon>Pseudomonadota</taxon>
        <taxon>Gammaproteobacteria</taxon>
        <taxon>Vibrionales</taxon>
        <taxon>Vibrionaceae</taxon>
        <taxon>Vibrio</taxon>
    </lineage>
</organism>
<name>A0A9X3CGR5_9VIBR</name>
<dbReference type="Proteomes" id="UP001155586">
    <property type="component" value="Unassembled WGS sequence"/>
</dbReference>